<comment type="function">
    <text evidence="6">Involved in endoplasmic reticulum-associated protein degradation (ERAD). Acts as a platform to recruit both UBQLN1 and VCP to the ER during ERAD.</text>
</comment>
<dbReference type="Gene3D" id="3.10.20.90">
    <property type="entry name" value="Phosphatidylinositol 3-kinase Catalytic Subunit, Chain A, domain 1"/>
    <property type="match status" value="1"/>
</dbReference>
<feature type="compositionally biased region" description="Basic and acidic residues" evidence="8">
    <location>
        <begin position="185"/>
        <end position="211"/>
    </location>
</feature>
<sequence length="561" mass="62489">MWFQGPISSAISSAKLKRAIFVVFVAGEDAPSQQTSNSWEDARVVKLASESCVAVRVDAKSETCTQFCAIYEVSAIPSCFFIGDNGIPLRIAPGGLSADELLRTLETVVKRHQEQQACRDGKKVACNDGAQPIPDTHLNDGAQASSSPSSPSSESQSESQAAAPPAESPIESKKNSETTNVPLTDEERNVEAERLTKRLEERREQKHKEEEEMMKMKEIERRRLGKDVNTFKRRQEEDRTKRLLEERIKEKAEEKSAREKILKQIALDRAERAVRYGRERAEGEKVRTAALAVRTAEEEEQRLRAQQERNASARIQFRLPDGSSITKEFPSETTLGAARHFVAEAAGNAFGNFTLAMTYPRHVFTDADLSSSLLHLELVPTAVLILLPGSRASAVAARSATSFGMVWTLLEYVMQPIWTTWNFLSNRFFAPPSQGATTIPTPTEPAEYRESRVQQNSARGEALLRRRGQSSSTTFRRDGNIFRLGSQGGNNEDDDNNTWNGNIFRLGSQGVSGLALNFYCTSLCSEPRHLCDFSHAGCVATLVLIRLWKDHQQPLGRSKLR</sequence>
<dbReference type="Gene3D" id="3.40.30.10">
    <property type="entry name" value="Glutaredoxin"/>
    <property type="match status" value="1"/>
</dbReference>
<feature type="region of interest" description="Disordered" evidence="8">
    <location>
        <begin position="118"/>
        <end position="211"/>
    </location>
</feature>
<evidence type="ECO:0000256" key="5">
    <source>
        <dbReference type="ARBA" id="ARBA00041575"/>
    </source>
</evidence>
<reference evidence="10" key="2">
    <citation type="submission" date="2025-09" db="UniProtKB">
        <authorList>
            <consortium name="Ensembl"/>
        </authorList>
    </citation>
    <scope>IDENTIFICATION</scope>
</reference>
<dbReference type="PANTHER" id="PTHR46424:SF1">
    <property type="entry name" value="UBX DOMAIN-CONTAINING PROTEIN 4"/>
    <property type="match status" value="1"/>
</dbReference>
<dbReference type="PANTHER" id="PTHR46424">
    <property type="entry name" value="UBX DOMAIN-CONTAINING PROTEIN 4"/>
    <property type="match status" value="1"/>
</dbReference>
<comment type="subunit">
    <text evidence="3">Directly interacts with VCP. Interacts with UBQLN1. Forms a complex with VCP and UBQLN1.</text>
</comment>
<name>A0A8C4QGF5_EPTBU</name>
<evidence type="ECO:0000313" key="10">
    <source>
        <dbReference type="Ensembl" id="ENSEBUP00000014600.1"/>
    </source>
</evidence>
<evidence type="ECO:0000256" key="3">
    <source>
        <dbReference type="ARBA" id="ARBA00038812"/>
    </source>
</evidence>
<dbReference type="PROSITE" id="PS50033">
    <property type="entry name" value="UBX"/>
    <property type="match status" value="1"/>
</dbReference>
<comment type="subcellular location">
    <subcellularLocation>
        <location evidence="1">Endoplasmic reticulum membrane</location>
        <topology evidence="1">Peripheral membrane protein</topology>
    </subcellularLocation>
</comment>
<feature type="compositionally biased region" description="Low complexity" evidence="8">
    <location>
        <begin position="142"/>
        <end position="169"/>
    </location>
</feature>
<organism evidence="10 11">
    <name type="scientific">Eptatretus burgeri</name>
    <name type="common">Inshore hagfish</name>
    <dbReference type="NCBI Taxonomy" id="7764"/>
    <lineage>
        <taxon>Eukaryota</taxon>
        <taxon>Metazoa</taxon>
        <taxon>Chordata</taxon>
        <taxon>Craniata</taxon>
        <taxon>Vertebrata</taxon>
        <taxon>Cyclostomata</taxon>
        <taxon>Myxini</taxon>
        <taxon>Myxiniformes</taxon>
        <taxon>Myxinidae</taxon>
        <taxon>Eptatretinae</taxon>
        <taxon>Eptatretus</taxon>
    </lineage>
</organism>
<evidence type="ECO:0000256" key="4">
    <source>
        <dbReference type="ARBA" id="ARBA00040925"/>
    </source>
</evidence>
<dbReference type="Pfam" id="PF00789">
    <property type="entry name" value="UBX"/>
    <property type="match status" value="1"/>
</dbReference>
<dbReference type="SUPFAM" id="SSF54236">
    <property type="entry name" value="Ubiquitin-like"/>
    <property type="match status" value="1"/>
</dbReference>
<dbReference type="CDD" id="cd16117">
    <property type="entry name" value="UBX_UBXN4"/>
    <property type="match status" value="1"/>
</dbReference>
<evidence type="ECO:0000256" key="2">
    <source>
        <dbReference type="ARBA" id="ARBA00023230"/>
    </source>
</evidence>
<keyword evidence="7" id="KW-0175">Coiled coil</keyword>
<evidence type="ECO:0000256" key="7">
    <source>
        <dbReference type="SAM" id="Coils"/>
    </source>
</evidence>
<dbReference type="InterPro" id="IPR001012">
    <property type="entry name" value="UBX_dom"/>
</dbReference>
<dbReference type="Ensembl" id="ENSEBUT00000015176.1">
    <property type="protein sequence ID" value="ENSEBUP00000014600.1"/>
    <property type="gene ID" value="ENSEBUG00000009204.1"/>
</dbReference>
<evidence type="ECO:0000313" key="11">
    <source>
        <dbReference type="Proteomes" id="UP000694388"/>
    </source>
</evidence>
<dbReference type="SUPFAM" id="SSF52833">
    <property type="entry name" value="Thioredoxin-like"/>
    <property type="match status" value="1"/>
</dbReference>
<dbReference type="InterPro" id="IPR036249">
    <property type="entry name" value="Thioredoxin-like_sf"/>
</dbReference>
<dbReference type="GeneTree" id="ENSGT00940000160205"/>
<dbReference type="GO" id="GO:0036503">
    <property type="term" value="P:ERAD pathway"/>
    <property type="evidence" value="ECO:0007669"/>
    <property type="project" value="TreeGrafter"/>
</dbReference>
<accession>A0A8C4QGF5</accession>
<dbReference type="InterPro" id="IPR029071">
    <property type="entry name" value="Ubiquitin-like_domsf"/>
</dbReference>
<evidence type="ECO:0000256" key="1">
    <source>
        <dbReference type="ARBA" id="ARBA00004406"/>
    </source>
</evidence>
<dbReference type="GO" id="GO:0005789">
    <property type="term" value="C:endoplasmic reticulum membrane"/>
    <property type="evidence" value="ECO:0007669"/>
    <property type="project" value="UniProtKB-SubCell"/>
</dbReference>
<dbReference type="Proteomes" id="UP000694388">
    <property type="component" value="Unplaced"/>
</dbReference>
<dbReference type="GO" id="GO:0006986">
    <property type="term" value="P:response to unfolded protein"/>
    <property type="evidence" value="ECO:0007669"/>
    <property type="project" value="UniProtKB-KW"/>
</dbReference>
<reference evidence="10" key="1">
    <citation type="submission" date="2025-08" db="UniProtKB">
        <authorList>
            <consortium name="Ensembl"/>
        </authorList>
    </citation>
    <scope>IDENTIFICATION</scope>
</reference>
<evidence type="ECO:0000256" key="6">
    <source>
        <dbReference type="ARBA" id="ARBA00046062"/>
    </source>
</evidence>
<feature type="domain" description="UBX" evidence="9">
    <location>
        <begin position="308"/>
        <end position="386"/>
    </location>
</feature>
<evidence type="ECO:0000259" key="9">
    <source>
        <dbReference type="PROSITE" id="PS50033"/>
    </source>
</evidence>
<keyword evidence="11" id="KW-1185">Reference proteome</keyword>
<dbReference type="AlphaFoldDB" id="A0A8C4QGF5"/>
<evidence type="ECO:0000256" key="8">
    <source>
        <dbReference type="SAM" id="MobiDB-lite"/>
    </source>
</evidence>
<feature type="coiled-coil region" evidence="7">
    <location>
        <begin position="286"/>
        <end position="316"/>
    </location>
</feature>
<dbReference type="SMART" id="SM00166">
    <property type="entry name" value="UBX"/>
    <property type="match status" value="1"/>
</dbReference>
<protein>
    <recommendedName>
        <fullName evidence="4">UBX domain-containing protein 4</fullName>
    </recommendedName>
    <alternativeName>
        <fullName evidence="5">UBX domain-containing protein 2</fullName>
    </alternativeName>
</protein>
<proteinExistence type="predicted"/>
<keyword evidence="2" id="KW-0834">Unfolded protein response</keyword>